<keyword evidence="3" id="KW-1185">Reference proteome</keyword>
<dbReference type="EMBL" id="CANTUO010000005">
    <property type="protein sequence ID" value="CAI5760059.1"/>
    <property type="molecule type" value="Genomic_DNA"/>
</dbReference>
<comment type="caution">
    <text evidence="2">The sequence shown here is derived from an EMBL/GenBank/DDBJ whole genome shotgun (WGS) entry which is preliminary data.</text>
</comment>
<dbReference type="AlphaFoldDB" id="A0A9W4U0S0"/>
<sequence>MSSIRKSTRTRTPTPKASTNLKTEEPSQKKRKLSIEEEEKLISFDKIDPVEKLLSLTNINYDFLSDLESETEVEEIYEEEPIQIASVNFTQILQDNIRQYYLKKLQNSQYKDSFALLNRKEEEVITKEAAKLPTTSEVPFFKNVNFSNNKKEYSIEDYFSYGEDEEKETEATTSEPESPISSPIASSTSLYIPKINNRYTNSGYKYQDVSRILNKNCIITGKASEMVSTGNFMINDFYL</sequence>
<feature type="region of interest" description="Disordered" evidence="1">
    <location>
        <begin position="164"/>
        <end position="185"/>
    </location>
</feature>
<name>A0A9W4U0S0_9ASCO</name>
<gene>
    <name evidence="2" type="ORF">CANVERA_P4571</name>
</gene>
<proteinExistence type="predicted"/>
<organism evidence="2 3">
    <name type="scientific">Candida verbasci</name>
    <dbReference type="NCBI Taxonomy" id="1227364"/>
    <lineage>
        <taxon>Eukaryota</taxon>
        <taxon>Fungi</taxon>
        <taxon>Dikarya</taxon>
        <taxon>Ascomycota</taxon>
        <taxon>Saccharomycotina</taxon>
        <taxon>Pichiomycetes</taxon>
        <taxon>Debaryomycetaceae</taxon>
        <taxon>Candida/Lodderomyces clade</taxon>
        <taxon>Candida</taxon>
    </lineage>
</organism>
<accession>A0A9W4U0S0</accession>
<evidence type="ECO:0000313" key="3">
    <source>
        <dbReference type="Proteomes" id="UP001152885"/>
    </source>
</evidence>
<feature type="region of interest" description="Disordered" evidence="1">
    <location>
        <begin position="1"/>
        <end position="32"/>
    </location>
</feature>
<reference evidence="2" key="1">
    <citation type="submission" date="2022-12" db="EMBL/GenBank/DDBJ databases">
        <authorList>
            <person name="Brejova B."/>
        </authorList>
    </citation>
    <scope>NUCLEOTIDE SEQUENCE</scope>
</reference>
<evidence type="ECO:0000256" key="1">
    <source>
        <dbReference type="SAM" id="MobiDB-lite"/>
    </source>
</evidence>
<dbReference type="Proteomes" id="UP001152885">
    <property type="component" value="Unassembled WGS sequence"/>
</dbReference>
<protein>
    <submittedName>
        <fullName evidence="2">Uncharacterized protein</fullName>
    </submittedName>
</protein>
<feature type="compositionally biased region" description="Low complexity" evidence="1">
    <location>
        <begin position="171"/>
        <end position="185"/>
    </location>
</feature>
<evidence type="ECO:0000313" key="2">
    <source>
        <dbReference type="EMBL" id="CAI5760059.1"/>
    </source>
</evidence>
<dbReference type="OrthoDB" id="3980909at2759"/>
<feature type="compositionally biased region" description="Low complexity" evidence="1">
    <location>
        <begin position="10"/>
        <end position="19"/>
    </location>
</feature>